<dbReference type="EMBL" id="LVYD01000124">
    <property type="protein sequence ID" value="OQP56922.1"/>
    <property type="molecule type" value="Genomic_DNA"/>
</dbReference>
<dbReference type="Proteomes" id="UP000192796">
    <property type="component" value="Unassembled WGS sequence"/>
</dbReference>
<dbReference type="OrthoDB" id="1039448at2"/>
<keyword evidence="3" id="KW-1185">Reference proteome</keyword>
<protein>
    <recommendedName>
        <fullName evidence="4">TonB C-terminal domain-containing protein</fullName>
    </recommendedName>
</protein>
<comment type="caution">
    <text evidence="2">The sequence shown here is derived from an EMBL/GenBank/DDBJ whole genome shotgun (WGS) entry which is preliminary data.</text>
</comment>
<dbReference type="AlphaFoldDB" id="A0A1V9FEY9"/>
<organism evidence="2 3">
    <name type="scientific">Niastella vici</name>
    <dbReference type="NCBI Taxonomy" id="1703345"/>
    <lineage>
        <taxon>Bacteria</taxon>
        <taxon>Pseudomonadati</taxon>
        <taxon>Bacteroidota</taxon>
        <taxon>Chitinophagia</taxon>
        <taxon>Chitinophagales</taxon>
        <taxon>Chitinophagaceae</taxon>
        <taxon>Niastella</taxon>
    </lineage>
</organism>
<evidence type="ECO:0000313" key="3">
    <source>
        <dbReference type="Proteomes" id="UP000192796"/>
    </source>
</evidence>
<accession>A0A1V9FEY9</accession>
<name>A0A1V9FEY9_9BACT</name>
<keyword evidence="1" id="KW-0732">Signal</keyword>
<evidence type="ECO:0008006" key="4">
    <source>
        <dbReference type="Google" id="ProtNLM"/>
    </source>
</evidence>
<gene>
    <name evidence="2" type="ORF">A3860_10115</name>
</gene>
<evidence type="ECO:0000313" key="2">
    <source>
        <dbReference type="EMBL" id="OQP56922.1"/>
    </source>
</evidence>
<feature type="signal peptide" evidence="1">
    <location>
        <begin position="1"/>
        <end position="18"/>
    </location>
</feature>
<sequence length="142" mass="15752">MKALCILITILLPAILFAQTEEVDSVCDDKVFTQVETLPDLKNGKAAFEDSLTGYLRKRTAIPQKGSITYTFIVTTKSKIFDLKKVEGDVKNEETINEALISFAGQWKPAIQNSHTVCAYVGLIIEFEKSALKIKVVKPVSE</sequence>
<dbReference type="RefSeq" id="WP_081155886.1">
    <property type="nucleotide sequence ID" value="NZ_LVYD01000124.1"/>
</dbReference>
<feature type="chain" id="PRO_5012799849" description="TonB C-terminal domain-containing protein" evidence="1">
    <location>
        <begin position="19"/>
        <end position="142"/>
    </location>
</feature>
<proteinExistence type="predicted"/>
<reference evidence="2 3" key="1">
    <citation type="submission" date="2016-03" db="EMBL/GenBank/DDBJ databases">
        <title>Niastella vici sp. nov., isolated from farmland soil.</title>
        <authorList>
            <person name="Chen L."/>
            <person name="Wang D."/>
            <person name="Yang S."/>
            <person name="Wang G."/>
        </authorList>
    </citation>
    <scope>NUCLEOTIDE SEQUENCE [LARGE SCALE GENOMIC DNA]</scope>
    <source>
        <strain evidence="2 3">DJ57</strain>
    </source>
</reference>
<evidence type="ECO:0000256" key="1">
    <source>
        <dbReference type="SAM" id="SignalP"/>
    </source>
</evidence>